<feature type="non-terminal residue" evidence="1">
    <location>
        <position position="51"/>
    </location>
</feature>
<name>A0A383EU31_9ZZZZ</name>
<proteinExistence type="predicted"/>
<dbReference type="EMBL" id="UINC01228501">
    <property type="protein sequence ID" value="SVE59840.1"/>
    <property type="molecule type" value="Genomic_DNA"/>
</dbReference>
<gene>
    <name evidence="1" type="ORF">METZ01_LOCUS512694</name>
</gene>
<organism evidence="1">
    <name type="scientific">marine metagenome</name>
    <dbReference type="NCBI Taxonomy" id="408172"/>
    <lineage>
        <taxon>unclassified sequences</taxon>
        <taxon>metagenomes</taxon>
        <taxon>ecological metagenomes</taxon>
    </lineage>
</organism>
<evidence type="ECO:0000313" key="1">
    <source>
        <dbReference type="EMBL" id="SVE59840.1"/>
    </source>
</evidence>
<protein>
    <submittedName>
        <fullName evidence="1">Uncharacterized protein</fullName>
    </submittedName>
</protein>
<dbReference type="AlphaFoldDB" id="A0A383EU31"/>
<sequence length="51" mass="5553">MTNVDCSVCGLGPLDQWESERGMCNECCCEDCEKQLITEEEKGEGVCSACS</sequence>
<accession>A0A383EU31</accession>
<reference evidence="1" key="1">
    <citation type="submission" date="2018-05" db="EMBL/GenBank/DDBJ databases">
        <authorList>
            <person name="Lanie J.A."/>
            <person name="Ng W.-L."/>
            <person name="Kazmierczak K.M."/>
            <person name="Andrzejewski T.M."/>
            <person name="Davidsen T.M."/>
            <person name="Wayne K.J."/>
            <person name="Tettelin H."/>
            <person name="Glass J.I."/>
            <person name="Rusch D."/>
            <person name="Podicherti R."/>
            <person name="Tsui H.-C.T."/>
            <person name="Winkler M.E."/>
        </authorList>
    </citation>
    <scope>NUCLEOTIDE SEQUENCE</scope>
</reference>